<comment type="similarity">
    <text evidence="1">Belongs to the carbon-nitrogen hydrolase superfamily. NIT1/NIT2 family.</text>
</comment>
<organism evidence="4 5">
    <name type="scientific">Qiania dongpingensis</name>
    <dbReference type="NCBI Taxonomy" id="2763669"/>
    <lineage>
        <taxon>Bacteria</taxon>
        <taxon>Bacillati</taxon>
        <taxon>Bacillota</taxon>
        <taxon>Clostridia</taxon>
        <taxon>Lachnospirales</taxon>
        <taxon>Lachnospiraceae</taxon>
        <taxon>Qiania</taxon>
    </lineage>
</organism>
<dbReference type="AlphaFoldDB" id="A0A7G9G4J5"/>
<gene>
    <name evidence="4" type="ORF">H9Q78_00710</name>
</gene>
<feature type="domain" description="CN hydrolase" evidence="3">
    <location>
        <begin position="5"/>
        <end position="250"/>
    </location>
</feature>
<dbReference type="PANTHER" id="PTHR23088">
    <property type="entry name" value="NITRILASE-RELATED"/>
    <property type="match status" value="1"/>
</dbReference>
<dbReference type="RefSeq" id="WP_249302977.1">
    <property type="nucleotide sequence ID" value="NZ_CP060634.1"/>
</dbReference>
<dbReference type="EMBL" id="CP060634">
    <property type="protein sequence ID" value="QNM05727.1"/>
    <property type="molecule type" value="Genomic_DNA"/>
</dbReference>
<proteinExistence type="inferred from homology"/>
<dbReference type="GO" id="GO:0006541">
    <property type="term" value="P:glutamine metabolic process"/>
    <property type="evidence" value="ECO:0007669"/>
    <property type="project" value="TreeGrafter"/>
</dbReference>
<dbReference type="PROSITE" id="PS50263">
    <property type="entry name" value="CN_HYDROLASE"/>
    <property type="match status" value="1"/>
</dbReference>
<evidence type="ECO:0000256" key="1">
    <source>
        <dbReference type="ARBA" id="ARBA00010613"/>
    </source>
</evidence>
<dbReference type="InterPro" id="IPR003010">
    <property type="entry name" value="C-N_Hydrolase"/>
</dbReference>
<name>A0A7G9G4J5_9FIRM</name>
<dbReference type="CDD" id="cd07572">
    <property type="entry name" value="nit"/>
    <property type="match status" value="1"/>
</dbReference>
<dbReference type="GO" id="GO:0050152">
    <property type="term" value="F:omega-amidase activity"/>
    <property type="evidence" value="ECO:0007669"/>
    <property type="project" value="TreeGrafter"/>
</dbReference>
<dbReference type="InterPro" id="IPR045254">
    <property type="entry name" value="Nit1/2_C-N_Hydrolase"/>
</dbReference>
<dbReference type="Pfam" id="PF00795">
    <property type="entry name" value="CN_hydrolase"/>
    <property type="match status" value="1"/>
</dbReference>
<reference evidence="4 5" key="1">
    <citation type="submission" date="2020-08" db="EMBL/GenBank/DDBJ databases">
        <authorList>
            <person name="Liu C."/>
            <person name="Sun Q."/>
        </authorList>
    </citation>
    <scope>NUCLEOTIDE SEQUENCE [LARGE SCALE GENOMIC DNA]</scope>
    <source>
        <strain evidence="4 5">NSJ-38</strain>
    </source>
</reference>
<dbReference type="InterPro" id="IPR036526">
    <property type="entry name" value="C-N_Hydrolase_sf"/>
</dbReference>
<dbReference type="GO" id="GO:0006528">
    <property type="term" value="P:asparagine metabolic process"/>
    <property type="evidence" value="ECO:0007669"/>
    <property type="project" value="TreeGrafter"/>
</dbReference>
<dbReference type="GO" id="GO:0006107">
    <property type="term" value="P:oxaloacetate metabolic process"/>
    <property type="evidence" value="ECO:0007669"/>
    <property type="project" value="TreeGrafter"/>
</dbReference>
<dbReference type="PANTHER" id="PTHR23088:SF30">
    <property type="entry name" value="OMEGA-AMIDASE NIT2"/>
    <property type="match status" value="1"/>
</dbReference>
<dbReference type="Gene3D" id="3.60.110.10">
    <property type="entry name" value="Carbon-nitrogen hydrolase"/>
    <property type="match status" value="1"/>
</dbReference>
<keyword evidence="5" id="KW-1185">Reference proteome</keyword>
<accession>A0A7G9G4J5</accession>
<sequence length="271" mass="30686">MKLSCKVSMIQMRVRKTKEDSLLTAGEKIKTAAKDGADFVILPEMFTCPYETENFPIYAEDENGESVRRLSSAAAENHVYLVGGSLPERDDTGKVYNTSFVFDREGRVIAKHRKAHLFDIDIKGGQFFKESDTLTPGDKATVFSTEFGMIGLCICYDIRFPELFRRMVEDGANMVFCPAAFNRTTGPRHWELLFRSRAVDNQIFVAGVSPAADESASYIAYGHSILVSPWGEILYEAEEDETVLTKTIDLTEVERAREQLPLLKHRRKEIY</sequence>
<evidence type="ECO:0000313" key="5">
    <source>
        <dbReference type="Proteomes" id="UP000515823"/>
    </source>
</evidence>
<dbReference type="SUPFAM" id="SSF56317">
    <property type="entry name" value="Carbon-nitrogen hydrolase"/>
    <property type="match status" value="1"/>
</dbReference>
<dbReference type="Proteomes" id="UP000515823">
    <property type="component" value="Chromosome"/>
</dbReference>
<keyword evidence="2 4" id="KW-0378">Hydrolase</keyword>
<dbReference type="KEGG" id="qdo:H9Q78_00710"/>
<evidence type="ECO:0000259" key="3">
    <source>
        <dbReference type="PROSITE" id="PS50263"/>
    </source>
</evidence>
<dbReference type="PROSITE" id="PS01227">
    <property type="entry name" value="UPF0012"/>
    <property type="match status" value="1"/>
</dbReference>
<evidence type="ECO:0000256" key="2">
    <source>
        <dbReference type="ARBA" id="ARBA00022801"/>
    </source>
</evidence>
<dbReference type="InterPro" id="IPR001110">
    <property type="entry name" value="UPF0012_CS"/>
</dbReference>
<protein>
    <submittedName>
        <fullName evidence="4">Carbon-nitrogen hydrolase family protein</fullName>
    </submittedName>
</protein>
<evidence type="ECO:0000313" key="4">
    <source>
        <dbReference type="EMBL" id="QNM05727.1"/>
    </source>
</evidence>